<sequence length="314" mass="34345">MIFIVSLFRNCNCTDYAHLCGYTLTGDILASCKTQDDMDCAELCDVTASCLGFQFVVDTGECNLFNAIRRATVNNSECSFYIKTTSKQIVVPGRNGVGPVNTLLQNLLYASDGPCPDGWTVESTRCTLNISEETCYEFGSFLNATFANETNQCVIPLTTFGYMCLNLSWKYGSFADGDYCHIIIPKFTGGSGLSYVERCKEYCASQTRGVFTTIHSADEDKLVNGLQNATNLKGIAIGLIAPSGVVQGITSLSWYDGSAFNYNGFNNTIPETGTFNLTIIMDDGLWHTSNSSFPDNFNYIACKTNATQVKLLTD</sequence>
<organism evidence="2 3">
    <name type="scientific">Panagrellus redivivus</name>
    <name type="common">Microworm</name>
    <dbReference type="NCBI Taxonomy" id="6233"/>
    <lineage>
        <taxon>Eukaryota</taxon>
        <taxon>Metazoa</taxon>
        <taxon>Ecdysozoa</taxon>
        <taxon>Nematoda</taxon>
        <taxon>Chromadorea</taxon>
        <taxon>Rhabditida</taxon>
        <taxon>Tylenchina</taxon>
        <taxon>Panagrolaimomorpha</taxon>
        <taxon>Panagrolaimoidea</taxon>
        <taxon>Panagrolaimidae</taxon>
        <taxon>Panagrellus</taxon>
    </lineage>
</organism>
<dbReference type="InterPro" id="IPR003609">
    <property type="entry name" value="Pan_app"/>
</dbReference>
<dbReference type="InterPro" id="IPR016187">
    <property type="entry name" value="CTDL_fold"/>
</dbReference>
<dbReference type="WBParaSite" id="Pan_g16023.t1">
    <property type="protein sequence ID" value="Pan_g16023.t1"/>
    <property type="gene ID" value="Pan_g16023"/>
</dbReference>
<dbReference type="InterPro" id="IPR016186">
    <property type="entry name" value="C-type_lectin-like/link_sf"/>
</dbReference>
<evidence type="ECO:0000313" key="2">
    <source>
        <dbReference type="Proteomes" id="UP000492821"/>
    </source>
</evidence>
<evidence type="ECO:0000313" key="3">
    <source>
        <dbReference type="WBParaSite" id="Pan_g16023.t1"/>
    </source>
</evidence>
<name>A0A7E4V3C9_PANRE</name>
<dbReference type="PROSITE" id="PS50948">
    <property type="entry name" value="PAN"/>
    <property type="match status" value="1"/>
</dbReference>
<evidence type="ECO:0000259" key="1">
    <source>
        <dbReference type="PROSITE" id="PS50948"/>
    </source>
</evidence>
<reference evidence="2" key="1">
    <citation type="journal article" date="2013" name="Genetics">
        <title>The draft genome and transcriptome of Panagrellus redivivus are shaped by the harsh demands of a free-living lifestyle.</title>
        <authorList>
            <person name="Srinivasan J."/>
            <person name="Dillman A.R."/>
            <person name="Macchietto M.G."/>
            <person name="Heikkinen L."/>
            <person name="Lakso M."/>
            <person name="Fracchia K.M."/>
            <person name="Antoshechkin I."/>
            <person name="Mortazavi A."/>
            <person name="Wong G."/>
            <person name="Sternberg P.W."/>
        </authorList>
    </citation>
    <scope>NUCLEOTIDE SEQUENCE [LARGE SCALE GENOMIC DNA]</scope>
    <source>
        <strain evidence="2">MT8872</strain>
    </source>
</reference>
<proteinExistence type="predicted"/>
<accession>A0A7E4V3C9</accession>
<protein>
    <submittedName>
        <fullName evidence="3">Apple domain-containing protein</fullName>
    </submittedName>
</protein>
<keyword evidence="2" id="KW-1185">Reference proteome</keyword>
<dbReference type="Proteomes" id="UP000492821">
    <property type="component" value="Unassembled WGS sequence"/>
</dbReference>
<dbReference type="AlphaFoldDB" id="A0A7E4V3C9"/>
<feature type="domain" description="Apple" evidence="1">
    <location>
        <begin position="11"/>
        <end position="85"/>
    </location>
</feature>
<reference evidence="3" key="2">
    <citation type="submission" date="2020-10" db="UniProtKB">
        <authorList>
            <consortium name="WormBaseParasite"/>
        </authorList>
    </citation>
    <scope>IDENTIFICATION</scope>
</reference>
<dbReference type="SUPFAM" id="SSF56436">
    <property type="entry name" value="C-type lectin-like"/>
    <property type="match status" value="1"/>
</dbReference>
<dbReference type="Gene3D" id="3.10.100.10">
    <property type="entry name" value="Mannose-Binding Protein A, subunit A"/>
    <property type="match status" value="1"/>
</dbReference>